<dbReference type="AlphaFoldDB" id="A0A3E4Q4A8"/>
<evidence type="ECO:0000313" key="2">
    <source>
        <dbReference type="Proteomes" id="UP000260874"/>
    </source>
</evidence>
<proteinExistence type="predicted"/>
<evidence type="ECO:0000313" key="1">
    <source>
        <dbReference type="EMBL" id="RGK86775.1"/>
    </source>
</evidence>
<name>A0A3E4Q4A8_BACUN</name>
<dbReference type="Proteomes" id="UP000260874">
    <property type="component" value="Unassembled WGS sequence"/>
</dbReference>
<protein>
    <submittedName>
        <fullName evidence="1">Uncharacterized protein</fullName>
    </submittedName>
</protein>
<reference evidence="1 2" key="1">
    <citation type="submission" date="2018-08" db="EMBL/GenBank/DDBJ databases">
        <title>A genome reference for cultivated species of the human gut microbiota.</title>
        <authorList>
            <person name="Zou Y."/>
            <person name="Xue W."/>
            <person name="Luo G."/>
        </authorList>
    </citation>
    <scope>NUCLEOTIDE SEQUENCE [LARGE SCALE GENOMIC DNA]</scope>
    <source>
        <strain evidence="1 2">TF09-22</strain>
    </source>
</reference>
<accession>A0A3E4Q4A8</accession>
<comment type="caution">
    <text evidence="1">The sequence shown here is derived from an EMBL/GenBank/DDBJ whole genome shotgun (WGS) entry which is preliminary data.</text>
</comment>
<dbReference type="RefSeq" id="WP_117703630.1">
    <property type="nucleotide sequence ID" value="NZ_QSRB01000005.1"/>
</dbReference>
<organism evidence="1 2">
    <name type="scientific">Bacteroides uniformis</name>
    <dbReference type="NCBI Taxonomy" id="820"/>
    <lineage>
        <taxon>Bacteria</taxon>
        <taxon>Pseudomonadati</taxon>
        <taxon>Bacteroidota</taxon>
        <taxon>Bacteroidia</taxon>
        <taxon>Bacteroidales</taxon>
        <taxon>Bacteroidaceae</taxon>
        <taxon>Bacteroides</taxon>
    </lineage>
</organism>
<sequence>MRYKNSNIRKCLTTKTIAQCAAFFLYCLLPLKGICQTGESTVNALVKMGFENVGWTEDGNERVYVLQNSAYRLQGVGIGKAVDVIQKMGLPEEKSCRIIVLDNNVPQISLYYHPIKGDSVLQAERDDWNVGYELGDTWKNARKIKLKNSSLFKIDVLVYPQLAFKNLVITQIYQVLFDLSPAIEVSLWKGMKLTAQVKIPVYNDGYGKYEGKVHPGNLTLSQRFRLPYNVFGKVTVGYFNADQYGFDVDFFRPFNDERFSLLARIGYTGTGYWNGFKLHYDPSTWVATWSLGGSFYWPQFNTQFTLKAEQYLMKEKGVRFEMVRHFRYCSIGFYAMKAEHAKANGGFRFQVSLPPYKYKRRGYIPRVNTSAHMGIVYNAGNERTYYKQYKAEASDNIMEENSFNPYFIKSELLNF</sequence>
<dbReference type="EMBL" id="QSRB01000005">
    <property type="protein sequence ID" value="RGK86775.1"/>
    <property type="molecule type" value="Genomic_DNA"/>
</dbReference>
<gene>
    <name evidence="1" type="ORF">DXC91_08825</name>
</gene>